<sequence>MLLVKKFAYKFTHPIGGLHVHPLFPLLRLTLPQHNNNNVLIRNSSSSRVVGVQGEGARGLCALGYPWEHSIQRLDHAVYNFITITGEVQLIIKDYLKCRSICARRDKQFAEKVSVPTRLPIRKMRRITFSAAFTIDREFLSPPILIFEHELFHLFPRKMPLSANYNQLREQVVEMLRQARNFGERGLKAPLGVTKPTPLKDSPLPRAWFNHSTELVKYYYRCSGVPQISSDFNRLLAMISSSTPLVLCNRWQTYNRQAKRATTGGSGNHGRVVIHRPERIQSVNVYKCDRNAMEGLSADASVVSSWSYTGGHLTRNRRGKGGNPEQRARGESIWSA</sequence>
<comment type="caution">
    <text evidence="2">The sequence shown here is derived from an EMBL/GenBank/DDBJ whole genome shotgun (WGS) entry which is preliminary data.</text>
</comment>
<gene>
    <name evidence="2" type="ORF">B0H16DRAFT_1465468</name>
</gene>
<reference evidence="2" key="1">
    <citation type="submission" date="2023-03" db="EMBL/GenBank/DDBJ databases">
        <title>Massive genome expansion in bonnet fungi (Mycena s.s.) driven by repeated elements and novel gene families across ecological guilds.</title>
        <authorList>
            <consortium name="Lawrence Berkeley National Laboratory"/>
            <person name="Harder C.B."/>
            <person name="Miyauchi S."/>
            <person name="Viragh M."/>
            <person name="Kuo A."/>
            <person name="Thoen E."/>
            <person name="Andreopoulos B."/>
            <person name="Lu D."/>
            <person name="Skrede I."/>
            <person name="Drula E."/>
            <person name="Henrissat B."/>
            <person name="Morin E."/>
            <person name="Kohler A."/>
            <person name="Barry K."/>
            <person name="LaButti K."/>
            <person name="Morin E."/>
            <person name="Salamov A."/>
            <person name="Lipzen A."/>
            <person name="Mereny Z."/>
            <person name="Hegedus B."/>
            <person name="Baldrian P."/>
            <person name="Stursova M."/>
            <person name="Weitz H."/>
            <person name="Taylor A."/>
            <person name="Grigoriev I.V."/>
            <person name="Nagy L.G."/>
            <person name="Martin F."/>
            <person name="Kauserud H."/>
        </authorList>
    </citation>
    <scope>NUCLEOTIDE SEQUENCE</scope>
    <source>
        <strain evidence="2">CBHHK182m</strain>
    </source>
</reference>
<accession>A0AAD7IBD2</accession>
<keyword evidence="3" id="KW-1185">Reference proteome</keyword>
<dbReference type="Proteomes" id="UP001215598">
    <property type="component" value="Unassembled WGS sequence"/>
</dbReference>
<feature type="region of interest" description="Disordered" evidence="1">
    <location>
        <begin position="313"/>
        <end position="336"/>
    </location>
</feature>
<organism evidence="2 3">
    <name type="scientific">Mycena metata</name>
    <dbReference type="NCBI Taxonomy" id="1033252"/>
    <lineage>
        <taxon>Eukaryota</taxon>
        <taxon>Fungi</taxon>
        <taxon>Dikarya</taxon>
        <taxon>Basidiomycota</taxon>
        <taxon>Agaricomycotina</taxon>
        <taxon>Agaricomycetes</taxon>
        <taxon>Agaricomycetidae</taxon>
        <taxon>Agaricales</taxon>
        <taxon>Marasmiineae</taxon>
        <taxon>Mycenaceae</taxon>
        <taxon>Mycena</taxon>
    </lineage>
</organism>
<dbReference type="AlphaFoldDB" id="A0AAD7IBD2"/>
<evidence type="ECO:0000313" key="2">
    <source>
        <dbReference type="EMBL" id="KAJ7739210.1"/>
    </source>
</evidence>
<proteinExistence type="predicted"/>
<protein>
    <submittedName>
        <fullName evidence="2">Uncharacterized protein</fullName>
    </submittedName>
</protein>
<name>A0AAD7IBD2_9AGAR</name>
<dbReference type="EMBL" id="JARKIB010000108">
    <property type="protein sequence ID" value="KAJ7739210.1"/>
    <property type="molecule type" value="Genomic_DNA"/>
</dbReference>
<evidence type="ECO:0000256" key="1">
    <source>
        <dbReference type="SAM" id="MobiDB-lite"/>
    </source>
</evidence>
<evidence type="ECO:0000313" key="3">
    <source>
        <dbReference type="Proteomes" id="UP001215598"/>
    </source>
</evidence>